<name>X1MUM0_9ZZZZ</name>
<accession>X1MUM0</accession>
<dbReference type="UniPathway" id="UPA00253"/>
<evidence type="ECO:0000256" key="3">
    <source>
        <dbReference type="ARBA" id="ARBA00022741"/>
    </source>
</evidence>
<evidence type="ECO:0000256" key="5">
    <source>
        <dbReference type="ARBA" id="ARBA00023027"/>
    </source>
</evidence>
<dbReference type="InterPro" id="IPR022310">
    <property type="entry name" value="NAD/GMP_synthase"/>
</dbReference>
<dbReference type="PANTHER" id="PTHR23090:SF9">
    <property type="entry name" value="GLUTAMINE-DEPENDENT NAD(+) SYNTHETASE"/>
    <property type="match status" value="1"/>
</dbReference>
<dbReference type="NCBIfam" id="TIGR00552">
    <property type="entry name" value="nadE"/>
    <property type="match status" value="1"/>
</dbReference>
<dbReference type="EMBL" id="BARV01008930">
    <property type="protein sequence ID" value="GAI10059.1"/>
    <property type="molecule type" value="Genomic_DNA"/>
</dbReference>
<evidence type="ECO:0000259" key="6">
    <source>
        <dbReference type="Pfam" id="PF02540"/>
    </source>
</evidence>
<dbReference type="InterPro" id="IPR014729">
    <property type="entry name" value="Rossmann-like_a/b/a_fold"/>
</dbReference>
<dbReference type="Gene3D" id="3.40.50.620">
    <property type="entry name" value="HUPs"/>
    <property type="match status" value="1"/>
</dbReference>
<dbReference type="InterPro" id="IPR003694">
    <property type="entry name" value="NAD_synthase"/>
</dbReference>
<dbReference type="GO" id="GO:0009435">
    <property type="term" value="P:NAD+ biosynthetic process"/>
    <property type="evidence" value="ECO:0007669"/>
    <property type="project" value="UniProtKB-UniPathway"/>
</dbReference>
<dbReference type="AlphaFoldDB" id="X1MUM0"/>
<comment type="pathway">
    <text evidence="1">Cofactor biosynthesis; NAD(+) biosynthesis.</text>
</comment>
<dbReference type="CDD" id="cd00553">
    <property type="entry name" value="NAD_synthase"/>
    <property type="match status" value="1"/>
</dbReference>
<sequence>MQIIDGIKRYFNESGFKKAVIGLSGGIDSSLATLLVSDAISKENISPIFMPSEFTLEESRKNVYNFCKNLGIVSTEIDITGIVDKYLETLCDKYLIKEIGIPEENLQARIRGNILMWLANRDHALVIATGNRSEILTGYCTLYGDTVGAVAPIGALYKIEVYEISRWINKERNNIIPLSILKQEPSAELSIGQKDEKDLYPYKILDSILKLYVDEEKSIEEIVDEGYDKEVVKDIIRMINLNKFKLKQLPPVIILKK</sequence>
<organism evidence="7">
    <name type="scientific">marine sediment metagenome</name>
    <dbReference type="NCBI Taxonomy" id="412755"/>
    <lineage>
        <taxon>unclassified sequences</taxon>
        <taxon>metagenomes</taxon>
        <taxon>ecological metagenomes</taxon>
    </lineage>
</organism>
<dbReference type="SUPFAM" id="SSF52402">
    <property type="entry name" value="Adenine nucleotide alpha hydrolases-like"/>
    <property type="match status" value="1"/>
</dbReference>
<feature type="domain" description="NAD/GMP synthase" evidence="6">
    <location>
        <begin position="2"/>
        <end position="248"/>
    </location>
</feature>
<proteinExistence type="predicted"/>
<gene>
    <name evidence="7" type="ORF">S06H3_17795</name>
</gene>
<dbReference type="FunFam" id="3.40.50.620:FF:000106">
    <property type="entry name" value="Glutamine-dependent NAD(+) synthetase"/>
    <property type="match status" value="1"/>
</dbReference>
<evidence type="ECO:0000256" key="2">
    <source>
        <dbReference type="ARBA" id="ARBA00022598"/>
    </source>
</evidence>
<keyword evidence="2" id="KW-0436">Ligase</keyword>
<dbReference type="GO" id="GO:0004359">
    <property type="term" value="F:glutaminase activity"/>
    <property type="evidence" value="ECO:0007669"/>
    <property type="project" value="InterPro"/>
</dbReference>
<evidence type="ECO:0000256" key="4">
    <source>
        <dbReference type="ARBA" id="ARBA00022840"/>
    </source>
</evidence>
<keyword evidence="4" id="KW-0067">ATP-binding</keyword>
<evidence type="ECO:0000313" key="7">
    <source>
        <dbReference type="EMBL" id="GAI10059.1"/>
    </source>
</evidence>
<dbReference type="PANTHER" id="PTHR23090">
    <property type="entry name" value="NH 3 /GLUTAMINE-DEPENDENT NAD + SYNTHETASE"/>
    <property type="match status" value="1"/>
</dbReference>
<dbReference type="GO" id="GO:0005524">
    <property type="term" value="F:ATP binding"/>
    <property type="evidence" value="ECO:0007669"/>
    <property type="project" value="UniProtKB-KW"/>
</dbReference>
<reference evidence="7" key="1">
    <citation type="journal article" date="2014" name="Front. Microbiol.">
        <title>High frequency of phylogenetically diverse reductive dehalogenase-homologous genes in deep subseafloor sedimentary metagenomes.</title>
        <authorList>
            <person name="Kawai M."/>
            <person name="Futagami T."/>
            <person name="Toyoda A."/>
            <person name="Takaki Y."/>
            <person name="Nishi S."/>
            <person name="Hori S."/>
            <person name="Arai W."/>
            <person name="Tsubouchi T."/>
            <person name="Morono Y."/>
            <person name="Uchiyama I."/>
            <person name="Ito T."/>
            <person name="Fujiyama A."/>
            <person name="Inagaki F."/>
            <person name="Takami H."/>
        </authorList>
    </citation>
    <scope>NUCLEOTIDE SEQUENCE</scope>
    <source>
        <strain evidence="7">Expedition CK06-06</strain>
    </source>
</reference>
<comment type="caution">
    <text evidence="7">The sequence shown here is derived from an EMBL/GenBank/DDBJ whole genome shotgun (WGS) entry which is preliminary data.</text>
</comment>
<dbReference type="GO" id="GO:0005737">
    <property type="term" value="C:cytoplasm"/>
    <property type="evidence" value="ECO:0007669"/>
    <property type="project" value="InterPro"/>
</dbReference>
<protein>
    <recommendedName>
        <fullName evidence="6">NAD/GMP synthase domain-containing protein</fullName>
    </recommendedName>
</protein>
<keyword evidence="3" id="KW-0547">Nucleotide-binding</keyword>
<keyword evidence="5" id="KW-0520">NAD</keyword>
<evidence type="ECO:0000256" key="1">
    <source>
        <dbReference type="ARBA" id="ARBA00004790"/>
    </source>
</evidence>
<dbReference type="Pfam" id="PF02540">
    <property type="entry name" value="NAD_synthase"/>
    <property type="match status" value="1"/>
</dbReference>
<dbReference type="GO" id="GO:0003952">
    <property type="term" value="F:NAD+ synthase (glutamine-hydrolyzing) activity"/>
    <property type="evidence" value="ECO:0007669"/>
    <property type="project" value="InterPro"/>
</dbReference>